<dbReference type="OrthoDB" id="773226at2"/>
<feature type="transmembrane region" description="Helical" evidence="1">
    <location>
        <begin position="7"/>
        <end position="26"/>
    </location>
</feature>
<evidence type="ECO:0000313" key="3">
    <source>
        <dbReference type="Proteomes" id="UP000295499"/>
    </source>
</evidence>
<gene>
    <name evidence="2" type="ORF">CLV32_2476</name>
</gene>
<keyword evidence="3" id="KW-1185">Reference proteome</keyword>
<protein>
    <submittedName>
        <fullName evidence="2">Uncharacterized protein</fullName>
    </submittedName>
</protein>
<keyword evidence="1" id="KW-0472">Membrane</keyword>
<dbReference type="AlphaFoldDB" id="A0A4R6IHF6"/>
<reference evidence="2 3" key="1">
    <citation type="submission" date="2019-03" db="EMBL/GenBank/DDBJ databases">
        <title>Genomic Encyclopedia of Archaeal and Bacterial Type Strains, Phase II (KMG-II): from individual species to whole genera.</title>
        <authorList>
            <person name="Goeker M."/>
        </authorList>
    </citation>
    <scope>NUCLEOTIDE SEQUENCE [LARGE SCALE GENOMIC DNA]</scope>
    <source>
        <strain evidence="2 3">DSM 19034</strain>
    </source>
</reference>
<dbReference type="RefSeq" id="WP_133555822.1">
    <property type="nucleotide sequence ID" value="NZ_SNWM01000003.1"/>
</dbReference>
<accession>A0A4R6IHF6</accession>
<dbReference type="EMBL" id="SNWM01000003">
    <property type="protein sequence ID" value="TDO21371.1"/>
    <property type="molecule type" value="Genomic_DNA"/>
</dbReference>
<dbReference type="InterPro" id="IPR045938">
    <property type="entry name" value="DUF6358"/>
</dbReference>
<comment type="caution">
    <text evidence="2">The sequence shown here is derived from an EMBL/GenBank/DDBJ whole genome shotgun (WGS) entry which is preliminary data.</text>
</comment>
<evidence type="ECO:0000313" key="2">
    <source>
        <dbReference type="EMBL" id="TDO21371.1"/>
    </source>
</evidence>
<dbReference type="Proteomes" id="UP000295499">
    <property type="component" value="Unassembled WGS sequence"/>
</dbReference>
<keyword evidence="1" id="KW-1133">Transmembrane helix</keyword>
<evidence type="ECO:0000256" key="1">
    <source>
        <dbReference type="SAM" id="Phobius"/>
    </source>
</evidence>
<dbReference type="Pfam" id="PF19885">
    <property type="entry name" value="DUF6358"/>
    <property type="match status" value="1"/>
</dbReference>
<sequence length="64" mass="7471">MKKQIALNVFFYLGIILSIIGLKWAMKNENHAALALFIVTGAFFIYLKIRLIRDLRRSIKDKTM</sequence>
<feature type="transmembrane region" description="Helical" evidence="1">
    <location>
        <begin position="32"/>
        <end position="49"/>
    </location>
</feature>
<organism evidence="2 3">
    <name type="scientific">Pedobacter duraquae</name>
    <dbReference type="NCBI Taxonomy" id="425511"/>
    <lineage>
        <taxon>Bacteria</taxon>
        <taxon>Pseudomonadati</taxon>
        <taxon>Bacteroidota</taxon>
        <taxon>Sphingobacteriia</taxon>
        <taxon>Sphingobacteriales</taxon>
        <taxon>Sphingobacteriaceae</taxon>
        <taxon>Pedobacter</taxon>
    </lineage>
</organism>
<keyword evidence="1" id="KW-0812">Transmembrane</keyword>
<name>A0A4R6IHF6_9SPHI</name>
<proteinExistence type="predicted"/>